<evidence type="ECO:0000256" key="5">
    <source>
        <dbReference type="ARBA" id="ARBA00022857"/>
    </source>
</evidence>
<feature type="binding site" evidence="7">
    <location>
        <begin position="306"/>
        <end position="307"/>
    </location>
    <ligand>
        <name>FMN</name>
        <dbReference type="ChEBI" id="CHEBI:58210"/>
    </ligand>
</feature>
<keyword evidence="6 7" id="KW-0560">Oxidoreductase</keyword>
<feature type="binding site" evidence="7">
    <location>
        <position position="101"/>
    </location>
    <ligand>
        <name>FMN</name>
        <dbReference type="ChEBI" id="CHEBI:58210"/>
    </ligand>
</feature>
<dbReference type="EMBL" id="BMJD01000033">
    <property type="protein sequence ID" value="GGB53219.1"/>
    <property type="molecule type" value="Genomic_DNA"/>
</dbReference>
<feature type="domain" description="NADH:flavin oxidoreductase/NADH oxidase N-terminal" evidence="8">
    <location>
        <begin position="4"/>
        <end position="320"/>
    </location>
</feature>
<comment type="similarity">
    <text evidence="7">Belongs to the NADH:flavin oxidoreductase/NADH oxidase family. NamA subfamily.</text>
</comment>
<organism evidence="9 10">
    <name type="scientific">Lentibacillus populi</name>
    <dbReference type="NCBI Taxonomy" id="1827502"/>
    <lineage>
        <taxon>Bacteria</taxon>
        <taxon>Bacillati</taxon>
        <taxon>Bacillota</taxon>
        <taxon>Bacilli</taxon>
        <taxon>Bacillales</taxon>
        <taxon>Bacillaceae</taxon>
        <taxon>Lentibacillus</taxon>
    </lineage>
</organism>
<comment type="catalytic activity">
    <reaction evidence="7">
        <text>A + NADPH + H(+) = AH2 + NADP(+)</text>
        <dbReference type="Rhea" id="RHEA:13149"/>
        <dbReference type="ChEBI" id="CHEBI:13193"/>
        <dbReference type="ChEBI" id="CHEBI:15378"/>
        <dbReference type="ChEBI" id="CHEBI:17499"/>
        <dbReference type="ChEBI" id="CHEBI:57783"/>
        <dbReference type="ChEBI" id="CHEBI:58349"/>
        <dbReference type="EC" id="1.6.99.1"/>
    </reaction>
</comment>
<keyword evidence="10" id="KW-1185">Reference proteome</keyword>
<evidence type="ECO:0000256" key="7">
    <source>
        <dbReference type="HAMAP-Rule" id="MF_01614"/>
    </source>
</evidence>
<feature type="binding site" evidence="7">
    <location>
        <position position="27"/>
    </location>
    <ligand>
        <name>substrate</name>
    </ligand>
</feature>
<dbReference type="SUPFAM" id="SSF51395">
    <property type="entry name" value="FMN-linked oxidoreductases"/>
    <property type="match status" value="1"/>
</dbReference>
<keyword evidence="5 7" id="KW-0521">NADP</keyword>
<dbReference type="AlphaFoldDB" id="A0A9W5TZV7"/>
<comment type="cofactor">
    <cofactor evidence="1 7">
        <name>FMN</name>
        <dbReference type="ChEBI" id="CHEBI:58210"/>
    </cofactor>
</comment>
<comment type="caution">
    <text evidence="9">The sequence shown here is derived from an EMBL/GenBank/DDBJ whole genome shotgun (WGS) entry which is preliminary data.</text>
</comment>
<reference evidence="9" key="1">
    <citation type="journal article" date="2014" name="Int. J. Syst. Evol. Microbiol.">
        <title>Complete genome sequence of Corynebacterium casei LMG S-19264T (=DSM 44701T), isolated from a smear-ripened cheese.</title>
        <authorList>
            <consortium name="US DOE Joint Genome Institute (JGI-PGF)"/>
            <person name="Walter F."/>
            <person name="Albersmeier A."/>
            <person name="Kalinowski J."/>
            <person name="Ruckert C."/>
        </authorList>
    </citation>
    <scope>NUCLEOTIDE SEQUENCE</scope>
    <source>
        <strain evidence="9">CGMCC 1.15454</strain>
    </source>
</reference>
<proteinExistence type="inferred from homology"/>
<dbReference type="HAMAP" id="MF_01614">
    <property type="entry name" value="NamA"/>
    <property type="match status" value="1"/>
</dbReference>
<dbReference type="GO" id="GO:0010181">
    <property type="term" value="F:FMN binding"/>
    <property type="evidence" value="ECO:0007669"/>
    <property type="project" value="UniProtKB-UniRule"/>
</dbReference>
<dbReference type="PANTHER" id="PTHR43303">
    <property type="entry name" value="NADPH DEHYDROGENASE C23G7.10C-RELATED"/>
    <property type="match status" value="1"/>
</dbReference>
<reference evidence="9" key="2">
    <citation type="submission" date="2020-09" db="EMBL/GenBank/DDBJ databases">
        <authorList>
            <person name="Sun Q."/>
            <person name="Zhou Y."/>
        </authorList>
    </citation>
    <scope>NUCLEOTIDE SEQUENCE</scope>
    <source>
        <strain evidence="9">CGMCC 1.15454</strain>
    </source>
</reference>
<comment type="function">
    <text evidence="7">Catalyzes the reduction of the double bond of an array of alpha,beta-unsaturated aldehydes and ketones. It also reduces the nitro group of nitroester and nitroaromatic compounds. It could have a role in detoxification processes.</text>
</comment>
<feature type="binding site" evidence="7">
    <location>
        <position position="214"/>
    </location>
    <ligand>
        <name>FMN</name>
        <dbReference type="ChEBI" id="CHEBI:58210"/>
    </ligand>
</feature>
<dbReference type="InterPro" id="IPR013785">
    <property type="entry name" value="Aldolase_TIM"/>
</dbReference>
<gene>
    <name evidence="7 9" type="primary">namA</name>
    <name evidence="9" type="ORF">GCM10011409_33490</name>
</gene>
<protein>
    <recommendedName>
        <fullName evidence="7">NADPH dehydrogenase</fullName>
        <ecNumber evidence="7">1.6.99.1</ecNumber>
    </recommendedName>
</protein>
<evidence type="ECO:0000256" key="3">
    <source>
        <dbReference type="ARBA" id="ARBA00022630"/>
    </source>
</evidence>
<dbReference type="EC" id="1.6.99.1" evidence="7"/>
<dbReference type="GO" id="GO:0009636">
    <property type="term" value="P:response to toxic substance"/>
    <property type="evidence" value="ECO:0007669"/>
    <property type="project" value="UniProtKB-KW"/>
</dbReference>
<dbReference type="NCBIfam" id="NF010047">
    <property type="entry name" value="PRK13523.1"/>
    <property type="match status" value="1"/>
</dbReference>
<dbReference type="GO" id="GO:0003959">
    <property type="term" value="F:NADPH dehydrogenase activity"/>
    <property type="evidence" value="ECO:0007669"/>
    <property type="project" value="UniProtKB-UniRule"/>
</dbReference>
<dbReference type="Pfam" id="PF00724">
    <property type="entry name" value="Oxidored_FMN"/>
    <property type="match status" value="1"/>
</dbReference>
<feature type="binding site" evidence="7">
    <location>
        <begin position="163"/>
        <end position="166"/>
    </location>
    <ligand>
        <name>substrate</name>
    </ligand>
</feature>
<dbReference type="Proteomes" id="UP000621492">
    <property type="component" value="Unassembled WGS sequence"/>
</dbReference>
<evidence type="ECO:0000259" key="8">
    <source>
        <dbReference type="Pfam" id="PF00724"/>
    </source>
</evidence>
<evidence type="ECO:0000313" key="10">
    <source>
        <dbReference type="Proteomes" id="UP000621492"/>
    </source>
</evidence>
<comment type="caution">
    <text evidence="7">Lacks conserved residue(s) required for the propagation of feature annotation.</text>
</comment>
<dbReference type="CDD" id="cd02932">
    <property type="entry name" value="OYE_YqiM_FMN"/>
    <property type="match status" value="1"/>
</dbReference>
<keyword evidence="4 7" id="KW-0288">FMN</keyword>
<evidence type="ECO:0000313" key="9">
    <source>
        <dbReference type="EMBL" id="GGB53219.1"/>
    </source>
</evidence>
<dbReference type="GO" id="GO:0050661">
    <property type="term" value="F:NADP binding"/>
    <property type="evidence" value="ECO:0007669"/>
    <property type="project" value="UniProtKB-UniRule"/>
</dbReference>
<dbReference type="InterPro" id="IPR001155">
    <property type="entry name" value="OxRdtase_FMN_N"/>
</dbReference>
<dbReference type="Gene3D" id="3.20.20.70">
    <property type="entry name" value="Aldolase class I"/>
    <property type="match status" value="1"/>
</dbReference>
<keyword evidence="2 7" id="KW-0216">Detoxification</keyword>
<sequence>MSMLFTPYHLKNMTLKNRIVMSPMCMYASSNRDGMVTDFHKIHYASRAVGQVGLIFLESTAVNPQGRISDVDLGIWDDEHVVGLKSIVNSVHACGSKIGIQLAHAGRKAIVGGEIVAPSPIPYREGVKMPQELGKQDIKNTIEEFKDAARRSKKAGFDVIEIHGAHGYLINEFLSPLTNKRKDEYGGSRENRYRFLGEVINGIKSVWDGPLFVRISACEYHPEGNTIDDFIFYSLQMKAQGVDLVDCSSGAVVPAKIDVFPGYQVPFAEKIKAHANIDTGAVGLITHANQAEEILKNKRGGLIFIARELLRDPYWPLRAAIELGESIEGPKHYEKAWSEVMPKDNNQVSEKWYPGKEPVSRS</sequence>
<evidence type="ECO:0000256" key="1">
    <source>
        <dbReference type="ARBA" id="ARBA00001917"/>
    </source>
</evidence>
<dbReference type="PANTHER" id="PTHR43303:SF4">
    <property type="entry name" value="NADPH DEHYDROGENASE C23G7.10C-RELATED"/>
    <property type="match status" value="1"/>
</dbReference>
<feature type="binding site" evidence="7">
    <location>
        <begin position="22"/>
        <end position="25"/>
    </location>
    <ligand>
        <name>FMN</name>
        <dbReference type="ChEBI" id="CHEBI:58210"/>
    </ligand>
</feature>
<dbReference type="InterPro" id="IPR044152">
    <property type="entry name" value="YqjM-like"/>
</dbReference>
<dbReference type="InterPro" id="IPR023663">
    <property type="entry name" value="NADPH_DH_bac"/>
</dbReference>
<evidence type="ECO:0000256" key="6">
    <source>
        <dbReference type="ARBA" id="ARBA00023002"/>
    </source>
</evidence>
<evidence type="ECO:0000256" key="4">
    <source>
        <dbReference type="ARBA" id="ARBA00022643"/>
    </source>
</evidence>
<comment type="subunit">
    <text evidence="7">Homotetramer.</text>
</comment>
<name>A0A9W5TZV7_9BACI</name>
<accession>A0A9W5TZV7</accession>
<keyword evidence="3 7" id="KW-0285">Flavoprotein</keyword>
<evidence type="ECO:0000256" key="2">
    <source>
        <dbReference type="ARBA" id="ARBA00022575"/>
    </source>
</evidence>